<name>A0A9W9YJM8_9CNID</name>
<dbReference type="EMBL" id="MU827338">
    <property type="protein sequence ID" value="KAJ7353888.1"/>
    <property type="molecule type" value="Genomic_DNA"/>
</dbReference>
<dbReference type="OrthoDB" id="5962428at2759"/>
<dbReference type="InterPro" id="IPR001293">
    <property type="entry name" value="Znf_TRAF"/>
</dbReference>
<organism evidence="7 8">
    <name type="scientific">Desmophyllum pertusum</name>
    <dbReference type="NCBI Taxonomy" id="174260"/>
    <lineage>
        <taxon>Eukaryota</taxon>
        <taxon>Metazoa</taxon>
        <taxon>Cnidaria</taxon>
        <taxon>Anthozoa</taxon>
        <taxon>Hexacorallia</taxon>
        <taxon>Scleractinia</taxon>
        <taxon>Caryophylliina</taxon>
        <taxon>Caryophylliidae</taxon>
        <taxon>Desmophyllum</taxon>
    </lineage>
</organism>
<dbReference type="GO" id="GO:0043122">
    <property type="term" value="P:regulation of canonical NF-kappaB signal transduction"/>
    <property type="evidence" value="ECO:0007669"/>
    <property type="project" value="TreeGrafter"/>
</dbReference>
<evidence type="ECO:0000313" key="8">
    <source>
        <dbReference type="Proteomes" id="UP001163046"/>
    </source>
</evidence>
<evidence type="ECO:0000256" key="3">
    <source>
        <dbReference type="ARBA" id="ARBA00022833"/>
    </source>
</evidence>
<feature type="zinc finger region" description="TRAF-type" evidence="4">
    <location>
        <begin position="209"/>
        <end position="257"/>
    </location>
</feature>
<dbReference type="PANTHER" id="PTHR10131:SF94">
    <property type="entry name" value="TNF RECEPTOR-ASSOCIATED FACTOR 4"/>
    <property type="match status" value="1"/>
</dbReference>
<evidence type="ECO:0000256" key="1">
    <source>
        <dbReference type="ARBA" id="ARBA00022723"/>
    </source>
</evidence>
<keyword evidence="2 4" id="KW-0863">Zinc-finger</keyword>
<evidence type="ECO:0000256" key="2">
    <source>
        <dbReference type="ARBA" id="ARBA00022771"/>
    </source>
</evidence>
<dbReference type="Gene3D" id="3.30.40.10">
    <property type="entry name" value="Zinc/RING finger domain, C3HC4 (zinc finger)"/>
    <property type="match status" value="3"/>
</dbReference>
<protein>
    <recommendedName>
        <fullName evidence="6">TRAF-type domain-containing protein</fullName>
    </recommendedName>
</protein>
<dbReference type="Pfam" id="PF02176">
    <property type="entry name" value="zf-TRAF"/>
    <property type="match status" value="1"/>
</dbReference>
<keyword evidence="3 4" id="KW-0862">Zinc</keyword>
<feature type="domain" description="TRAF-type" evidence="6">
    <location>
        <begin position="209"/>
        <end position="257"/>
    </location>
</feature>
<proteinExistence type="predicted"/>
<evidence type="ECO:0000256" key="4">
    <source>
        <dbReference type="PROSITE-ProRule" id="PRU00207"/>
    </source>
</evidence>
<reference evidence="7" key="1">
    <citation type="submission" date="2023-01" db="EMBL/GenBank/DDBJ databases">
        <title>Genome assembly of the deep-sea coral Lophelia pertusa.</title>
        <authorList>
            <person name="Herrera S."/>
            <person name="Cordes E."/>
        </authorList>
    </citation>
    <scope>NUCLEOTIDE SEQUENCE</scope>
    <source>
        <strain evidence="7">USNM1676648</strain>
        <tissue evidence="7">Polyp</tissue>
    </source>
</reference>
<keyword evidence="5" id="KW-0175">Coiled coil</keyword>
<dbReference type="PANTHER" id="PTHR10131">
    <property type="entry name" value="TNF RECEPTOR ASSOCIATED FACTOR"/>
    <property type="match status" value="1"/>
</dbReference>
<dbReference type="SUPFAM" id="SSF49599">
    <property type="entry name" value="TRAF domain-like"/>
    <property type="match status" value="2"/>
</dbReference>
<feature type="coiled-coil region" evidence="5">
    <location>
        <begin position="2"/>
        <end position="29"/>
    </location>
</feature>
<feature type="coiled-coil region" evidence="5">
    <location>
        <begin position="383"/>
        <end position="489"/>
    </location>
</feature>
<dbReference type="PROSITE" id="PS50145">
    <property type="entry name" value="ZF_TRAF"/>
    <property type="match status" value="2"/>
</dbReference>
<dbReference type="AlphaFoldDB" id="A0A9W9YJM8"/>
<keyword evidence="8" id="KW-1185">Reference proteome</keyword>
<keyword evidence="1 4" id="KW-0479">Metal-binding</keyword>
<dbReference type="InterPro" id="IPR013083">
    <property type="entry name" value="Znf_RING/FYVE/PHD"/>
</dbReference>
<gene>
    <name evidence="7" type="ORF">OS493_031595</name>
</gene>
<evidence type="ECO:0000256" key="5">
    <source>
        <dbReference type="SAM" id="Coils"/>
    </source>
</evidence>
<feature type="domain" description="TRAF-type" evidence="6">
    <location>
        <begin position="265"/>
        <end position="321"/>
    </location>
</feature>
<dbReference type="GO" id="GO:0008270">
    <property type="term" value="F:zinc ion binding"/>
    <property type="evidence" value="ECO:0007669"/>
    <property type="project" value="UniProtKB-KW"/>
</dbReference>
<dbReference type="GO" id="GO:0031625">
    <property type="term" value="F:ubiquitin protein ligase binding"/>
    <property type="evidence" value="ECO:0007669"/>
    <property type="project" value="TreeGrafter"/>
</dbReference>
<feature type="zinc finger region" description="TRAF-type" evidence="4">
    <location>
        <begin position="265"/>
        <end position="321"/>
    </location>
</feature>
<comment type="caution">
    <text evidence="7">The sequence shown here is derived from an EMBL/GenBank/DDBJ whole genome shotgun (WGS) entry which is preliminary data.</text>
</comment>
<dbReference type="GO" id="GO:0005164">
    <property type="term" value="F:tumor necrosis factor receptor binding"/>
    <property type="evidence" value="ECO:0007669"/>
    <property type="project" value="TreeGrafter"/>
</dbReference>
<accession>A0A9W9YJM8</accession>
<dbReference type="Proteomes" id="UP001163046">
    <property type="component" value="Unassembled WGS sequence"/>
</dbReference>
<evidence type="ECO:0000259" key="6">
    <source>
        <dbReference type="PROSITE" id="PS50145"/>
    </source>
</evidence>
<evidence type="ECO:0000313" key="7">
    <source>
        <dbReference type="EMBL" id="KAJ7353888.1"/>
    </source>
</evidence>
<sequence>MILNTQSIQQALEREIEAIKRKLQELPNTAGVGIDRELQPGASRFNRGLKLPSLLTPTAPPLPRPAGLLERRRIISGPEQLPSTMDDGNSIMNEQRWQEGSGTDPPYPQELSTAAHISNRFIWKFTQFDDCLQKAKDGSRTFYLSDPFQRGSYGKRKCPIDRRPLDERSAKDIYPDVAIERNDFGFCRVKCPNERNDCKWTGELRSVQAHESNCNFVGVKCTNKDCEATPLRKDLDSHVTNECPKRRVECHYCRTSFVWYKRQDHFDVCEKYPMTCLQRCGENKIPREKMNDHIEQSCPHTKVECTFALIGCKEKVQRRTISDHVKRSTESHLKLACERLQELQVSSALSVANIKEMQAEMVTTMKKSKELSDAILKRRGQGLQDLRDKIAETNKKLEELQSKENANDKLSALQTEVVIIKKQLKELSGNVPNDEKLSEFHDAINKLQTLMPRINSQLQDLRSEVAWTNNETNKKLKNSKKQLLDWRNKTPILM</sequence>